<protein>
    <submittedName>
        <fullName evidence="1">Uncharacterized protein</fullName>
    </submittedName>
</protein>
<dbReference type="Gramene" id="KCW49318">
    <property type="protein sequence ID" value="KCW49318"/>
    <property type="gene ID" value="EUGRSUZ_K02872"/>
</dbReference>
<name>A0A059A670_EUCGR</name>
<dbReference type="InParanoid" id="A0A059A670"/>
<accession>A0A059A670</accession>
<reference evidence="1" key="1">
    <citation type="submission" date="2013-07" db="EMBL/GenBank/DDBJ databases">
        <title>The genome of Eucalyptus grandis.</title>
        <authorList>
            <person name="Schmutz J."/>
            <person name="Hayes R."/>
            <person name="Myburg A."/>
            <person name="Tuskan G."/>
            <person name="Grattapaglia D."/>
            <person name="Rokhsar D.S."/>
        </authorList>
    </citation>
    <scope>NUCLEOTIDE SEQUENCE</scope>
    <source>
        <tissue evidence="1">Leaf extractions</tissue>
    </source>
</reference>
<proteinExistence type="predicted"/>
<organism evidence="1">
    <name type="scientific">Eucalyptus grandis</name>
    <name type="common">Flooded gum</name>
    <dbReference type="NCBI Taxonomy" id="71139"/>
    <lineage>
        <taxon>Eukaryota</taxon>
        <taxon>Viridiplantae</taxon>
        <taxon>Streptophyta</taxon>
        <taxon>Embryophyta</taxon>
        <taxon>Tracheophyta</taxon>
        <taxon>Spermatophyta</taxon>
        <taxon>Magnoliopsida</taxon>
        <taxon>eudicotyledons</taxon>
        <taxon>Gunneridae</taxon>
        <taxon>Pentapetalae</taxon>
        <taxon>rosids</taxon>
        <taxon>malvids</taxon>
        <taxon>Myrtales</taxon>
        <taxon>Myrtaceae</taxon>
        <taxon>Myrtoideae</taxon>
        <taxon>Eucalypteae</taxon>
        <taxon>Eucalyptus</taxon>
    </lineage>
</organism>
<sequence>MLLDLASQCRASEGHFLISLASFLELFRASDSHPFGSCSDPLDIHFRFRISYPPAFSLFHPLTLFL</sequence>
<dbReference type="AlphaFoldDB" id="A0A059A670"/>
<gene>
    <name evidence="1" type="ORF">EUGRSUZ_K02872</name>
</gene>
<dbReference type="EMBL" id="KK198763">
    <property type="protein sequence ID" value="KCW49318.1"/>
    <property type="molecule type" value="Genomic_DNA"/>
</dbReference>
<evidence type="ECO:0000313" key="1">
    <source>
        <dbReference type="EMBL" id="KCW49318.1"/>
    </source>
</evidence>